<dbReference type="Proteomes" id="UP000434957">
    <property type="component" value="Unassembled WGS sequence"/>
</dbReference>
<protein>
    <submittedName>
        <fullName evidence="1">Uncharacterized protein</fullName>
    </submittedName>
</protein>
<evidence type="ECO:0000313" key="1">
    <source>
        <dbReference type="EMBL" id="KAE9338639.1"/>
    </source>
</evidence>
<dbReference type="AlphaFoldDB" id="A0A6A4FBQ5"/>
<name>A0A6A4FBQ5_9STRA</name>
<comment type="caution">
    <text evidence="1">The sequence shown here is derived from an EMBL/GenBank/DDBJ whole genome shotgun (WGS) entry which is preliminary data.</text>
</comment>
<sequence length="44" mass="5141">MVDRVQRPDVGVHLRDNHQWSELIKCSFLQASLKRDASKWFDGA</sequence>
<gene>
    <name evidence="1" type="ORF">PR003_g11411</name>
</gene>
<organism evidence="1 2">
    <name type="scientific">Phytophthora rubi</name>
    <dbReference type="NCBI Taxonomy" id="129364"/>
    <lineage>
        <taxon>Eukaryota</taxon>
        <taxon>Sar</taxon>
        <taxon>Stramenopiles</taxon>
        <taxon>Oomycota</taxon>
        <taxon>Peronosporomycetes</taxon>
        <taxon>Peronosporales</taxon>
        <taxon>Peronosporaceae</taxon>
        <taxon>Phytophthora</taxon>
    </lineage>
</organism>
<evidence type="ECO:0000313" key="2">
    <source>
        <dbReference type="Proteomes" id="UP000434957"/>
    </source>
</evidence>
<dbReference type="EMBL" id="QXFT01000656">
    <property type="protein sequence ID" value="KAE9338639.1"/>
    <property type="molecule type" value="Genomic_DNA"/>
</dbReference>
<keyword evidence="2" id="KW-1185">Reference proteome</keyword>
<proteinExistence type="predicted"/>
<accession>A0A6A4FBQ5</accession>
<reference evidence="1 2" key="1">
    <citation type="submission" date="2018-08" db="EMBL/GenBank/DDBJ databases">
        <title>Genomic investigation of the strawberry pathogen Phytophthora fragariae indicates pathogenicity is determined by transcriptional variation in three key races.</title>
        <authorList>
            <person name="Adams T.M."/>
            <person name="Armitage A.D."/>
            <person name="Sobczyk M.K."/>
            <person name="Bates H.J."/>
            <person name="Dunwell J.M."/>
            <person name="Nellist C.F."/>
            <person name="Harrison R.J."/>
        </authorList>
    </citation>
    <scope>NUCLEOTIDE SEQUENCE [LARGE SCALE GENOMIC DNA]</scope>
    <source>
        <strain evidence="1 2">SCRP333</strain>
    </source>
</reference>